<dbReference type="InterPro" id="IPR050400">
    <property type="entry name" value="Bact_Cytoskel_RodZ"/>
</dbReference>
<dbReference type="EMBL" id="QFNK01000396">
    <property type="protein sequence ID" value="PZO78204.1"/>
    <property type="molecule type" value="Genomic_DNA"/>
</dbReference>
<accession>A0A2W4Z7G7</accession>
<reference evidence="1 2" key="1">
    <citation type="submission" date="2017-08" db="EMBL/GenBank/DDBJ databases">
        <title>Infants hospitalized years apart are colonized by the same room-sourced microbial strains.</title>
        <authorList>
            <person name="Brooks B."/>
            <person name="Olm M.R."/>
            <person name="Firek B.A."/>
            <person name="Baker R."/>
            <person name="Thomas B.C."/>
            <person name="Morowitz M.J."/>
            <person name="Banfield J.F."/>
        </authorList>
    </citation>
    <scope>NUCLEOTIDE SEQUENCE [LARGE SCALE GENOMIC DNA]</scope>
    <source>
        <strain evidence="1">S2_018_000_R2_104</strain>
    </source>
</reference>
<organism evidence="1 2">
    <name type="scientific">Micavibrio aeruginosavorus</name>
    <dbReference type="NCBI Taxonomy" id="349221"/>
    <lineage>
        <taxon>Bacteria</taxon>
        <taxon>Pseudomonadati</taxon>
        <taxon>Bdellovibrionota</taxon>
        <taxon>Bdellovibrionia</taxon>
        <taxon>Bdellovibrionales</taxon>
        <taxon>Pseudobdellovibrionaceae</taxon>
        <taxon>Micavibrio</taxon>
    </lineage>
</organism>
<feature type="non-terminal residue" evidence="1">
    <location>
        <position position="80"/>
    </location>
</feature>
<gene>
    <name evidence="1" type="ORF">DI626_12055</name>
</gene>
<dbReference type="Pfam" id="PF13413">
    <property type="entry name" value="HTH_25"/>
    <property type="match status" value="1"/>
</dbReference>
<dbReference type="PANTHER" id="PTHR34475">
    <property type="match status" value="1"/>
</dbReference>
<evidence type="ECO:0000313" key="2">
    <source>
        <dbReference type="Proteomes" id="UP000249557"/>
    </source>
</evidence>
<dbReference type="Gene3D" id="1.10.260.40">
    <property type="entry name" value="lambda repressor-like DNA-binding domains"/>
    <property type="match status" value="1"/>
</dbReference>
<dbReference type="AlphaFoldDB" id="A0A2W4Z7G7"/>
<dbReference type="Proteomes" id="UP000249557">
    <property type="component" value="Unassembled WGS sequence"/>
</dbReference>
<dbReference type="GO" id="GO:0003677">
    <property type="term" value="F:DNA binding"/>
    <property type="evidence" value="ECO:0007669"/>
    <property type="project" value="InterPro"/>
</dbReference>
<name>A0A2W4Z7G7_9BACT</name>
<dbReference type="PANTHER" id="PTHR34475:SF1">
    <property type="entry name" value="CYTOSKELETON PROTEIN RODZ"/>
    <property type="match status" value="1"/>
</dbReference>
<evidence type="ECO:0000313" key="1">
    <source>
        <dbReference type="EMBL" id="PZO78204.1"/>
    </source>
</evidence>
<proteinExistence type="predicted"/>
<protein>
    <submittedName>
        <fullName evidence="1">DUF4115 domain-containing protein</fullName>
    </submittedName>
</protein>
<comment type="caution">
    <text evidence="1">The sequence shown here is derived from an EMBL/GenBank/DDBJ whole genome shotgun (WGS) entry which is preliminary data.</text>
</comment>
<dbReference type="InterPro" id="IPR010982">
    <property type="entry name" value="Lambda_DNA-bd_dom_sf"/>
</dbReference>
<sequence>MGEILRRTRVHYGQSLQQIEGVLRIRASQLDALEQGDVSQLPGRVYAIGFVRSYSEYLGLDGDKMVHLFKEQSVGKQKKP</sequence>